<evidence type="ECO:0000256" key="5">
    <source>
        <dbReference type="ARBA" id="ARBA00048470"/>
    </source>
</evidence>
<evidence type="ECO:0000256" key="2">
    <source>
        <dbReference type="ARBA" id="ARBA00023444"/>
    </source>
</evidence>
<feature type="domain" description="Siroheme decarboxylase AsnC-like ligand binding" evidence="6">
    <location>
        <begin position="224"/>
        <end position="312"/>
    </location>
</feature>
<name>A0A0K6IXA9_9PROT</name>
<evidence type="ECO:0000259" key="6">
    <source>
        <dbReference type="Pfam" id="PF17805"/>
    </source>
</evidence>
<gene>
    <name evidence="8" type="ORF">Ga0061068_11033</name>
</gene>
<dbReference type="OrthoDB" id="9806536at2"/>
<dbReference type="InterPro" id="IPR040523">
    <property type="entry name" value="AsnC_trans_reg2"/>
</dbReference>
<dbReference type="AlphaFoldDB" id="A0A0K6IXA9"/>
<dbReference type="Proteomes" id="UP000182108">
    <property type="component" value="Unassembled WGS sequence"/>
</dbReference>
<feature type="domain" description="Siroheme decarboxylase AsnC-like ligand binding" evidence="6">
    <location>
        <begin position="61"/>
        <end position="136"/>
    </location>
</feature>
<dbReference type="EC" id="4.1.1.111" evidence="4"/>
<sequence length="323" mass="36208">MDTLLSLVNRWQRGFPLVPSPFAAVAGYEGTGETKVIEAFAAARKAGWMARLGPVWAPRRLGWSTLAAARVPPDKLDAVAECVSIFPEVNHNYAREDEWNLWFVITSPSESRGRAILVAIERALDVPVIALPLRTEFFVDLGFDLTGEKKRAPIKAEVPTQASLSAEMEPLVHALSAGLPLVPHPYAAVGEAIGWSETAVIAQLEQWIGTRVVRRIGAVVRHRRLGYRANAMCVWDVSDDAVREAGERLALEPAVSLCYERFRAPPHWPYNLYAMIHGRDRETVLRERHRLGVELGLDRWPHRVLFSTKEYKQTGADYTGRER</sequence>
<evidence type="ECO:0000256" key="1">
    <source>
        <dbReference type="ARBA" id="ARBA00023239"/>
    </source>
</evidence>
<dbReference type="PANTHER" id="PTHR43413:SF1">
    <property type="entry name" value="SIROHEME DECARBOXYLASE NIRL SUBUNIT"/>
    <property type="match status" value="1"/>
</dbReference>
<evidence type="ECO:0000259" key="7">
    <source>
        <dbReference type="Pfam" id="PF22451"/>
    </source>
</evidence>
<evidence type="ECO:0000256" key="4">
    <source>
        <dbReference type="ARBA" id="ARBA00023471"/>
    </source>
</evidence>
<dbReference type="Gene3D" id="3.30.70.3460">
    <property type="match status" value="2"/>
</dbReference>
<dbReference type="GO" id="GO:0016829">
    <property type="term" value="F:lyase activity"/>
    <property type="evidence" value="ECO:0007669"/>
    <property type="project" value="UniProtKB-KW"/>
</dbReference>
<comment type="pathway">
    <text evidence="2">Porphyrin-containing compound metabolism.</text>
</comment>
<comment type="catalytic activity">
    <reaction evidence="5">
        <text>siroheme + 2 H(+) = 12,18-didecarboxysiroheme + 2 CO2</text>
        <dbReference type="Rhea" id="RHEA:19093"/>
        <dbReference type="ChEBI" id="CHEBI:15378"/>
        <dbReference type="ChEBI" id="CHEBI:16526"/>
        <dbReference type="ChEBI" id="CHEBI:60052"/>
        <dbReference type="ChEBI" id="CHEBI:140497"/>
        <dbReference type="EC" id="4.1.1.111"/>
    </reaction>
</comment>
<evidence type="ECO:0000256" key="3">
    <source>
        <dbReference type="ARBA" id="ARBA00023457"/>
    </source>
</evidence>
<organism evidence="8 9">
    <name type="scientific">Tepidiphilus thermophilus</name>
    <dbReference type="NCBI Taxonomy" id="876478"/>
    <lineage>
        <taxon>Bacteria</taxon>
        <taxon>Pseudomonadati</taxon>
        <taxon>Pseudomonadota</taxon>
        <taxon>Hydrogenophilia</taxon>
        <taxon>Hydrogenophilales</taxon>
        <taxon>Hydrogenophilaceae</taxon>
        <taxon>Tepidiphilus</taxon>
    </lineage>
</organism>
<evidence type="ECO:0000313" key="9">
    <source>
        <dbReference type="Proteomes" id="UP000182108"/>
    </source>
</evidence>
<dbReference type="PANTHER" id="PTHR43413">
    <property type="entry name" value="TRANSCRIPTIONAL REGULATOR, ASNC FAMILY"/>
    <property type="match status" value="1"/>
</dbReference>
<reference evidence="9" key="1">
    <citation type="submission" date="2015-08" db="EMBL/GenBank/DDBJ databases">
        <authorList>
            <person name="Babu N.S."/>
            <person name="Beckwith C.J."/>
            <person name="Beseler K.G."/>
            <person name="Brison A."/>
            <person name="Carone J.V."/>
            <person name="Caskin T.P."/>
            <person name="Diamond M."/>
            <person name="Durham M.E."/>
            <person name="Foxe J.M."/>
            <person name="Go M."/>
            <person name="Henderson B.A."/>
            <person name="Jones I.B."/>
            <person name="McGettigan J.A."/>
            <person name="Micheletti S.J."/>
            <person name="Nasrallah M.E."/>
            <person name="Ortiz D."/>
            <person name="Piller C.R."/>
            <person name="Privatt S.R."/>
            <person name="Schneider S.L."/>
            <person name="Sharp S."/>
            <person name="Smith T.C."/>
            <person name="Stanton J.D."/>
            <person name="Ullery H.E."/>
            <person name="Wilson R.J."/>
            <person name="Serrano M.G."/>
            <person name="Buck G."/>
            <person name="Lee V."/>
            <person name="Wang Y."/>
            <person name="Carvalho R."/>
            <person name="Voegtly L."/>
            <person name="Shi R."/>
            <person name="Duckworth R."/>
            <person name="Johnson A."/>
            <person name="Loviza R."/>
            <person name="Walstead R."/>
            <person name="Shah Z."/>
            <person name="Kiflezghi M."/>
            <person name="Wade K."/>
            <person name="Ball S.L."/>
            <person name="Bradley K.W."/>
            <person name="Asai D.J."/>
            <person name="Bowman C.A."/>
            <person name="Russell D.A."/>
            <person name="Pope W.H."/>
            <person name="Jacobs-Sera D."/>
            <person name="Hendrix R.W."/>
            <person name="Hatfull G.F."/>
        </authorList>
    </citation>
    <scope>NUCLEOTIDE SEQUENCE [LARGE SCALE GENOMIC DNA]</scope>
    <source>
        <strain evidence="9">JCM 19170</strain>
    </source>
</reference>
<accession>A0A0K6IXA9</accession>
<feature type="domain" description="Siroheme decarboxylase NirL-like HTH" evidence="7">
    <location>
        <begin position="171"/>
        <end position="214"/>
    </location>
</feature>
<comment type="similarity">
    <text evidence="3">Belongs to the Ahb/Nir family.</text>
</comment>
<evidence type="ECO:0000313" key="8">
    <source>
        <dbReference type="EMBL" id="CUB07679.1"/>
    </source>
</evidence>
<proteinExistence type="inferred from homology"/>
<dbReference type="EMBL" id="CYHH01000010">
    <property type="protein sequence ID" value="CUB07679.1"/>
    <property type="molecule type" value="Genomic_DNA"/>
</dbReference>
<dbReference type="Pfam" id="PF22451">
    <property type="entry name" value="NirdL-like_HTH"/>
    <property type="match status" value="1"/>
</dbReference>
<dbReference type="RefSeq" id="WP_055423956.1">
    <property type="nucleotide sequence ID" value="NZ_CYHH01000010.1"/>
</dbReference>
<keyword evidence="9" id="KW-1185">Reference proteome</keyword>
<keyword evidence="1" id="KW-0456">Lyase</keyword>
<protein>
    <recommendedName>
        <fullName evidence="4">siroheme decarboxylase</fullName>
        <ecNumber evidence="4">4.1.1.111</ecNumber>
    </recommendedName>
</protein>
<dbReference type="InterPro" id="IPR050684">
    <property type="entry name" value="HTH-Siroheme_Decarb"/>
</dbReference>
<dbReference type="InterPro" id="IPR053953">
    <property type="entry name" value="NirdL-like_HTH"/>
</dbReference>
<dbReference type="Pfam" id="PF17805">
    <property type="entry name" value="AsnC_trans_reg2"/>
    <property type="match status" value="2"/>
</dbReference>